<dbReference type="InterPro" id="IPR051629">
    <property type="entry name" value="Sulfite_efflux_TDT"/>
</dbReference>
<keyword evidence="7 8" id="KW-0472">Membrane</keyword>
<evidence type="ECO:0000313" key="9">
    <source>
        <dbReference type="EMBL" id="TFD05244.1"/>
    </source>
</evidence>
<comment type="subcellular location">
    <subcellularLocation>
        <location evidence="1">Cell membrane</location>
        <topology evidence="1">Multi-pass membrane protein</topology>
    </subcellularLocation>
</comment>
<evidence type="ECO:0000256" key="7">
    <source>
        <dbReference type="ARBA" id="ARBA00023136"/>
    </source>
</evidence>
<dbReference type="InterPro" id="IPR004695">
    <property type="entry name" value="SLAC1/Mae1/Ssu1/TehA"/>
</dbReference>
<keyword evidence="6 8" id="KW-1133">Transmembrane helix</keyword>
<feature type="transmembrane region" description="Helical" evidence="8">
    <location>
        <begin position="215"/>
        <end position="233"/>
    </location>
</feature>
<feature type="transmembrane region" description="Helical" evidence="8">
    <location>
        <begin position="83"/>
        <end position="101"/>
    </location>
</feature>
<feature type="transmembrane region" description="Helical" evidence="8">
    <location>
        <begin position="20"/>
        <end position="38"/>
    </location>
</feature>
<dbReference type="Pfam" id="PF03595">
    <property type="entry name" value="SLAC1"/>
    <property type="match status" value="1"/>
</dbReference>
<proteinExistence type="inferred from homology"/>
<dbReference type="PANTHER" id="PTHR31686:SF1">
    <property type="entry name" value="SULFITE EFFLUX PUMP SSU1"/>
    <property type="match status" value="1"/>
</dbReference>
<feature type="transmembrane region" description="Helical" evidence="8">
    <location>
        <begin position="285"/>
        <end position="304"/>
    </location>
</feature>
<evidence type="ECO:0000256" key="4">
    <source>
        <dbReference type="ARBA" id="ARBA00022475"/>
    </source>
</evidence>
<feature type="transmembrane region" description="Helical" evidence="8">
    <location>
        <begin position="316"/>
        <end position="336"/>
    </location>
</feature>
<feature type="transmembrane region" description="Helical" evidence="8">
    <location>
        <begin position="107"/>
        <end position="133"/>
    </location>
</feature>
<keyword evidence="4" id="KW-1003">Cell membrane</keyword>
<name>A0ABY2JGK4_9MICO</name>
<keyword evidence="10" id="KW-1185">Reference proteome</keyword>
<gene>
    <name evidence="9" type="ORF">E3T25_04175</name>
</gene>
<sequence>MTSNSGVRVGAAVRGMPPGYFALVMATGIISVGMHLIGVQTLSFILMVVCAAAYLILVALTGWRLIAYSAAFLADMHDPHRGFQFFTFVAGTNVLAARLAIEGWFGLATVLLGVSGITWLLLGYALPWFAVLGRSVRPVLNAANGTWFIWVVASQSVAVVAASLEPVSGDARALLAVLAILSWSVGIFLYGAAGVFVSLRLVLYDIRPEQLDPPYWVSMGACAITVLAGARIVEMADAPMVTATRGLVAGVSVMFWAFATWLIPVLIAVGFWRHVTHRVPLRYEATLWSIAFPVGMYAVAGIYLGQADDLPLVGQIGTVSLWVALVVWLVMFTAMVRQPLRAGGLFRGSPDPRHLTVEPAVTGQPRK</sequence>
<accession>A0ABY2JGK4</accession>
<dbReference type="RefSeq" id="WP_104099450.1">
    <property type="nucleotide sequence ID" value="NZ_SOGO01000013.1"/>
</dbReference>
<feature type="transmembrane region" description="Helical" evidence="8">
    <location>
        <begin position="145"/>
        <end position="164"/>
    </location>
</feature>
<evidence type="ECO:0000256" key="2">
    <source>
        <dbReference type="ARBA" id="ARBA00008566"/>
    </source>
</evidence>
<feature type="transmembrane region" description="Helical" evidence="8">
    <location>
        <begin position="176"/>
        <end position="203"/>
    </location>
</feature>
<evidence type="ECO:0000256" key="5">
    <source>
        <dbReference type="ARBA" id="ARBA00022692"/>
    </source>
</evidence>
<dbReference type="PANTHER" id="PTHR31686">
    <property type="match status" value="1"/>
</dbReference>
<dbReference type="CDD" id="cd09319">
    <property type="entry name" value="TDT_like_1"/>
    <property type="match status" value="1"/>
</dbReference>
<dbReference type="Gene3D" id="1.50.10.150">
    <property type="entry name" value="Voltage-dependent anion channel"/>
    <property type="match status" value="1"/>
</dbReference>
<comment type="similarity">
    <text evidence="2">Belongs to the tellurite-resistance/dicarboxylate transporter (TDT) family.</text>
</comment>
<keyword evidence="5 8" id="KW-0812">Transmembrane</keyword>
<evidence type="ECO:0000313" key="10">
    <source>
        <dbReference type="Proteomes" id="UP000297851"/>
    </source>
</evidence>
<comment type="caution">
    <text evidence="9">The sequence shown here is derived from an EMBL/GenBank/DDBJ whole genome shotgun (WGS) entry which is preliminary data.</text>
</comment>
<feature type="transmembrane region" description="Helical" evidence="8">
    <location>
        <begin position="253"/>
        <end position="273"/>
    </location>
</feature>
<keyword evidence="3" id="KW-0813">Transport</keyword>
<protein>
    <submittedName>
        <fullName evidence="9">Tellurite resistance protein permease</fullName>
    </submittedName>
</protein>
<evidence type="ECO:0000256" key="1">
    <source>
        <dbReference type="ARBA" id="ARBA00004651"/>
    </source>
</evidence>
<dbReference type="Proteomes" id="UP000297851">
    <property type="component" value="Unassembled WGS sequence"/>
</dbReference>
<feature type="transmembrane region" description="Helical" evidence="8">
    <location>
        <begin position="44"/>
        <end position="63"/>
    </location>
</feature>
<dbReference type="InterPro" id="IPR038665">
    <property type="entry name" value="Voltage-dep_anion_channel_sf"/>
</dbReference>
<evidence type="ECO:0000256" key="6">
    <source>
        <dbReference type="ARBA" id="ARBA00022989"/>
    </source>
</evidence>
<dbReference type="EMBL" id="SOGO01000013">
    <property type="protein sequence ID" value="TFD05244.1"/>
    <property type="molecule type" value="Genomic_DNA"/>
</dbReference>
<evidence type="ECO:0000256" key="8">
    <source>
        <dbReference type="SAM" id="Phobius"/>
    </source>
</evidence>
<evidence type="ECO:0000256" key="3">
    <source>
        <dbReference type="ARBA" id="ARBA00022448"/>
    </source>
</evidence>
<reference evidence="9 10" key="1">
    <citation type="submission" date="2019-03" db="EMBL/GenBank/DDBJ databases">
        <title>Genomics of glacier-inhabiting Cryobacterium strains.</title>
        <authorList>
            <person name="Liu Q."/>
            <person name="Xin Y.-H."/>
        </authorList>
    </citation>
    <scope>NUCLEOTIDE SEQUENCE [LARGE SCALE GENOMIC DNA]</scope>
    <source>
        <strain evidence="9 10">TMT2-16</strain>
    </source>
</reference>
<organism evidence="9 10">
    <name type="scientific">Cryobacterium sandaracinum</name>
    <dbReference type="NCBI Taxonomy" id="1259247"/>
    <lineage>
        <taxon>Bacteria</taxon>
        <taxon>Bacillati</taxon>
        <taxon>Actinomycetota</taxon>
        <taxon>Actinomycetes</taxon>
        <taxon>Micrococcales</taxon>
        <taxon>Microbacteriaceae</taxon>
        <taxon>Cryobacterium</taxon>
    </lineage>
</organism>